<dbReference type="SUPFAM" id="SSF101898">
    <property type="entry name" value="NHL repeat"/>
    <property type="match status" value="1"/>
</dbReference>
<dbReference type="CDD" id="cd00102">
    <property type="entry name" value="IPT"/>
    <property type="match status" value="1"/>
</dbReference>
<dbReference type="SUPFAM" id="SSF63829">
    <property type="entry name" value="Calcium-dependent phosphotriesterase"/>
    <property type="match status" value="1"/>
</dbReference>
<dbReference type="Pfam" id="PF25021">
    <property type="entry name" value="TEN_NHL"/>
    <property type="match status" value="5"/>
</dbReference>
<gene>
    <name evidence="5" type="ORF">GRAN_3894</name>
</gene>
<evidence type="ECO:0000313" key="5">
    <source>
        <dbReference type="EMBL" id="RXH54790.1"/>
    </source>
</evidence>
<dbReference type="OrthoDB" id="123255at2"/>
<dbReference type="PANTHER" id="PTHR13833:SF71">
    <property type="entry name" value="NHL DOMAIN-CONTAINING PROTEIN"/>
    <property type="match status" value="1"/>
</dbReference>
<reference evidence="5 6" key="1">
    <citation type="submission" date="2018-11" db="EMBL/GenBank/DDBJ databases">
        <authorList>
            <person name="Mardanov A.V."/>
            <person name="Ravin N.V."/>
            <person name="Dedysh S.N."/>
        </authorList>
    </citation>
    <scope>NUCLEOTIDE SEQUENCE [LARGE SCALE GENOMIC DNA]</scope>
    <source>
        <strain evidence="5 6">AF10</strain>
    </source>
</reference>
<evidence type="ECO:0000313" key="6">
    <source>
        <dbReference type="Proteomes" id="UP000289437"/>
    </source>
</evidence>
<evidence type="ECO:0000256" key="2">
    <source>
        <dbReference type="PROSITE-ProRule" id="PRU00504"/>
    </source>
</evidence>
<dbReference type="Proteomes" id="UP000289437">
    <property type="component" value="Unassembled WGS sequence"/>
</dbReference>
<keyword evidence="6" id="KW-1185">Reference proteome</keyword>
<dbReference type="InterPro" id="IPR011042">
    <property type="entry name" value="6-blade_b-propeller_TolB-like"/>
</dbReference>
<dbReference type="CDD" id="cd14953">
    <property type="entry name" value="NHL_like_1"/>
    <property type="match status" value="1"/>
</dbReference>
<evidence type="ECO:0000259" key="4">
    <source>
        <dbReference type="Pfam" id="PF25021"/>
    </source>
</evidence>
<dbReference type="Gene3D" id="2.60.40.10">
    <property type="entry name" value="Immunoglobulins"/>
    <property type="match status" value="3"/>
</dbReference>
<feature type="domain" description="Teneurin NHL" evidence="4">
    <location>
        <begin position="374"/>
        <end position="424"/>
    </location>
</feature>
<dbReference type="InterPro" id="IPR022113">
    <property type="entry name" value="TMEM131L_N"/>
</dbReference>
<feature type="domain" description="Teneurin NHL" evidence="4">
    <location>
        <begin position="486"/>
        <end position="536"/>
    </location>
</feature>
<protein>
    <submittedName>
        <fullName evidence="5">Uncharacterized protein</fullName>
    </submittedName>
</protein>
<sequence length="1291" mass="129019">MILFFSFVVLLPQLRAQQVSPITTNLLTNPGAESGSIAGWTIGGNGTPTVDSGTFDPGITPHTGNYDFLGHDGPSDSLSQTVSLLTQGVGTSDLDSGTLYATLSFWEQGLNQGTLSDDASITLNFLDGSGNSLGTANSGEVDSHDNAWMNFRGSYLLPVGTRSITYTMNFVRHVGSDLDAFVDDNLLVLSVPSFALSPTSLDFGNQKAGVPSAAQVVAVSNPGPRSLNIDQIILSLGSNPSDFTQTNNCPSSLGPSGSCQLSVVFTPHGVGLKTAGIAIFGDETEQAINVSGTGTGGILQVNPGSLKTIAGNGIAGDAGDGGPATAAELNQPNGIAFDSKGNLYIADDVANVVRKVDSSGNITAFAGLGTAGYSGDGGPALRAQLYGPDSVAVDAADNVYIQDTLNNVIRKVNSDGVITTFAGTGAAGHAGDGGPATAARLNQNQGARFDKSGNLFVPQCGGPSIRKIDTTGVITTVAGNFTPGFGGDGGPAIGAMLNCPSGVAIDTAGNFYIADDFNNRIRKVDISGTITTIAGDGNAGFSGDGGASTAAELNLPNDIAIDASGNLYIADSGNNRIRKIDTTGIITTVAGGLQDAGSAGVNTPLSLNLDASGNLYFSDSGNSKVQELFPAGIKPFAATMVGASAPAQTVTISNIGNVDATIASAASFSLGGNATDFALSGGTCLSGATLPANGGSCTLQITFTPVAAGLRTLSISIADNALNSPQSFVISGTGTQGVSTLTWPAPASIPYGTALTSAQLNAVATGASGTSIAGSYIYTPAAGTILEVGVHTLTVAFTSSTPSYSNATAAVQITVTQATPIVAWPSPGNISYGTPLSATQLNAAAAGVAGSPVSGTYTYAPAAGTVLGAGIHTLTVAFTSTDPNYANASSTVTITVVQAAPVITWPAPASIPLGTPLSATQLDATATGIGGAALPGVFTYAPPAGTVLPSGSQALTATFKPTDSVDYVSAVTTVQILIAPLTLTSVNPGTARVGDPDTVVTITGSGFLASSVALVNGTPVATTFVNATTLTAVIPAADFAKTGTLQIVVSDPGISSVSASLPLSVIPATPAVTLSGPSATTPGSQPSLVFTITNPYPVPLTASFNLLFAPAVTPAVDDPAIQFAGGGRNFTFTVAANSIVTPAIQLQAGTVAGTITVPLTLTAQGIDVTPTTLQPVVIVIPRAVPVVSTTTVTRNGSQLSVAIHGFSNTREVTTAAFQFAPAAGATINTPDVTAPVTPLFTTWFTSATSAPYGSTFTYTQVFDVSDDATNVGSVQVILTNSVGTSVPVTSQ</sequence>
<reference evidence="6" key="2">
    <citation type="submission" date="2019-02" db="EMBL/GenBank/DDBJ databases">
        <title>Granulicella sibirica sp. nov., a psychrotolerant acidobacterium isolated from an organic soil layer in forested tundra, West Siberia.</title>
        <authorList>
            <person name="Oshkin I.Y."/>
            <person name="Kulichevskaya I.S."/>
            <person name="Rijpstra W.I.C."/>
            <person name="Sinninghe Damste J.S."/>
            <person name="Rakitin A.L."/>
            <person name="Ravin N.V."/>
            <person name="Dedysh S.N."/>
        </authorList>
    </citation>
    <scope>NUCLEOTIDE SEQUENCE [LARGE SCALE GENOMIC DNA]</scope>
    <source>
        <strain evidence="6">AF10</strain>
    </source>
</reference>
<dbReference type="SUPFAM" id="SSF81296">
    <property type="entry name" value="E set domains"/>
    <property type="match status" value="1"/>
</dbReference>
<dbReference type="PANTHER" id="PTHR13833">
    <property type="match status" value="1"/>
</dbReference>
<dbReference type="PROSITE" id="PS51125">
    <property type="entry name" value="NHL"/>
    <property type="match status" value="1"/>
</dbReference>
<dbReference type="InterPro" id="IPR056822">
    <property type="entry name" value="TEN_NHL"/>
</dbReference>
<dbReference type="Pfam" id="PF12371">
    <property type="entry name" value="TMEM131_like_N"/>
    <property type="match status" value="1"/>
</dbReference>
<feature type="repeat" description="NHL" evidence="2">
    <location>
        <begin position="548"/>
        <end position="583"/>
    </location>
</feature>
<feature type="domain" description="Teneurin NHL" evidence="4">
    <location>
        <begin position="428"/>
        <end position="480"/>
    </location>
</feature>
<dbReference type="RefSeq" id="WP_161571051.1">
    <property type="nucleotide sequence ID" value="NZ_RDSM01000003.1"/>
</dbReference>
<keyword evidence="1" id="KW-0677">Repeat</keyword>
<organism evidence="5 6">
    <name type="scientific">Granulicella sibirica</name>
    <dbReference type="NCBI Taxonomy" id="2479048"/>
    <lineage>
        <taxon>Bacteria</taxon>
        <taxon>Pseudomonadati</taxon>
        <taxon>Acidobacteriota</taxon>
        <taxon>Terriglobia</taxon>
        <taxon>Terriglobales</taxon>
        <taxon>Acidobacteriaceae</taxon>
        <taxon>Granulicella</taxon>
    </lineage>
</organism>
<name>A0A4Q0SXR5_9BACT</name>
<feature type="domain" description="Teneurin NHL" evidence="4">
    <location>
        <begin position="542"/>
        <end position="592"/>
    </location>
</feature>
<feature type="domain" description="Transmembrane protein 131-like N-terminal" evidence="3">
    <location>
        <begin position="195"/>
        <end position="278"/>
    </location>
</feature>
<accession>A0A4Q0SXR5</accession>
<dbReference type="EMBL" id="RDSM01000003">
    <property type="protein sequence ID" value="RXH54790.1"/>
    <property type="molecule type" value="Genomic_DNA"/>
</dbReference>
<dbReference type="InterPro" id="IPR014756">
    <property type="entry name" value="Ig_E-set"/>
</dbReference>
<evidence type="ECO:0000256" key="1">
    <source>
        <dbReference type="ARBA" id="ARBA00022737"/>
    </source>
</evidence>
<comment type="caution">
    <text evidence="5">The sequence shown here is derived from an EMBL/GenBank/DDBJ whole genome shotgun (WGS) entry which is preliminary data.</text>
</comment>
<evidence type="ECO:0000259" key="3">
    <source>
        <dbReference type="Pfam" id="PF12371"/>
    </source>
</evidence>
<dbReference type="NCBIfam" id="NF012200">
    <property type="entry name" value="choice_anch_D"/>
    <property type="match status" value="2"/>
</dbReference>
<feature type="domain" description="Teneurin NHL" evidence="4">
    <location>
        <begin position="318"/>
        <end position="367"/>
    </location>
</feature>
<dbReference type="Gene3D" id="2.60.120.260">
    <property type="entry name" value="Galactose-binding domain-like"/>
    <property type="match status" value="1"/>
</dbReference>
<dbReference type="InterPro" id="IPR013783">
    <property type="entry name" value="Ig-like_fold"/>
</dbReference>
<dbReference type="InterPro" id="IPR001258">
    <property type="entry name" value="NHL_repeat"/>
</dbReference>
<proteinExistence type="predicted"/>
<dbReference type="Gene3D" id="2.120.10.30">
    <property type="entry name" value="TolB, C-terminal domain"/>
    <property type="match status" value="4"/>
</dbReference>